<name>A0A4U5TTR0_9FLAO</name>
<feature type="binding site" evidence="17">
    <location>
        <position position="439"/>
    </location>
    <ligand>
        <name>AMP</name>
        <dbReference type="ChEBI" id="CHEBI:456215"/>
    </ligand>
</feature>
<dbReference type="Pfam" id="PF01256">
    <property type="entry name" value="Carb_kinase"/>
    <property type="match status" value="1"/>
</dbReference>
<evidence type="ECO:0000256" key="13">
    <source>
        <dbReference type="ARBA" id="ARBA00023268"/>
    </source>
</evidence>
<protein>
    <recommendedName>
        <fullName evidence="19">Bifunctional NAD(P)H-hydrate repair enzyme</fullName>
    </recommendedName>
    <alternativeName>
        <fullName evidence="19">Nicotinamide nucleotide repair protein</fullName>
    </alternativeName>
    <domain>
        <recommendedName>
            <fullName evidence="19">ADP-dependent (S)-NAD(P)H-hydrate dehydratase</fullName>
            <ecNumber evidence="19">4.2.1.136</ecNumber>
        </recommendedName>
        <alternativeName>
            <fullName evidence="19">ADP-dependent NAD(P)HX dehydratase</fullName>
        </alternativeName>
    </domain>
    <domain>
        <recommendedName>
            <fullName evidence="19">NAD(P)H-hydrate epimerase</fullName>
            <ecNumber evidence="19">5.1.99.6</ecNumber>
        </recommendedName>
    </domain>
</protein>
<comment type="similarity">
    <text evidence="4 19">In the C-terminal section; belongs to the NnrD/CARKD family.</text>
</comment>
<dbReference type="InterPro" id="IPR036652">
    <property type="entry name" value="YjeF_N_dom_sf"/>
</dbReference>
<reference evidence="22 23" key="1">
    <citation type="submission" date="2019-04" db="EMBL/GenBank/DDBJ databases">
        <title>Psychroflexus halotolerans sp. nov., isolated from a marine solar saltern.</title>
        <authorList>
            <person name="Feng X."/>
        </authorList>
    </citation>
    <scope>NUCLEOTIDE SEQUENCE [LARGE SCALE GENOMIC DNA]</scope>
    <source>
        <strain evidence="22 23">WDS2C27</strain>
    </source>
</reference>
<dbReference type="InterPro" id="IPR000631">
    <property type="entry name" value="CARKD"/>
</dbReference>
<feature type="binding site" evidence="18">
    <location>
        <position position="58"/>
    </location>
    <ligand>
        <name>K(+)</name>
        <dbReference type="ChEBI" id="CHEBI:29103"/>
    </ligand>
</feature>
<feature type="binding site" evidence="17">
    <location>
        <position position="325"/>
    </location>
    <ligand>
        <name>(6S)-NADPHX</name>
        <dbReference type="ChEBI" id="CHEBI:64076"/>
    </ligand>
</feature>
<evidence type="ECO:0000256" key="15">
    <source>
        <dbReference type="ARBA" id="ARBA00048238"/>
    </source>
</evidence>
<dbReference type="PANTHER" id="PTHR12592:SF0">
    <property type="entry name" value="ATP-DEPENDENT (S)-NAD(P)H-HYDRATE DEHYDRATASE"/>
    <property type="match status" value="1"/>
</dbReference>
<feature type="binding site" evidence="17">
    <location>
        <position position="376"/>
    </location>
    <ligand>
        <name>(6S)-NADPHX</name>
        <dbReference type="ChEBI" id="CHEBI:64076"/>
    </ligand>
</feature>
<accession>A0A4U5TTR0</accession>
<comment type="catalytic activity">
    <reaction evidence="16 17 19">
        <text>(6S)-NADPHX + ADP = AMP + phosphate + NADPH + H(+)</text>
        <dbReference type="Rhea" id="RHEA:32235"/>
        <dbReference type="ChEBI" id="CHEBI:15378"/>
        <dbReference type="ChEBI" id="CHEBI:43474"/>
        <dbReference type="ChEBI" id="CHEBI:57783"/>
        <dbReference type="ChEBI" id="CHEBI:64076"/>
        <dbReference type="ChEBI" id="CHEBI:456215"/>
        <dbReference type="ChEBI" id="CHEBI:456216"/>
        <dbReference type="EC" id="4.2.1.136"/>
    </reaction>
</comment>
<comment type="cofactor">
    <cofactor evidence="18 19">
        <name>K(+)</name>
        <dbReference type="ChEBI" id="CHEBI:29103"/>
    </cofactor>
    <text evidence="18 19">Binds 1 potassium ion per subunit.</text>
</comment>
<dbReference type="NCBIfam" id="TIGR00196">
    <property type="entry name" value="yjeF_cterm"/>
    <property type="match status" value="1"/>
</dbReference>
<comment type="catalytic activity">
    <reaction evidence="1 18 19">
        <text>(6R)-NADHX = (6S)-NADHX</text>
        <dbReference type="Rhea" id="RHEA:32215"/>
        <dbReference type="ChEBI" id="CHEBI:64074"/>
        <dbReference type="ChEBI" id="CHEBI:64075"/>
        <dbReference type="EC" id="5.1.99.6"/>
    </reaction>
</comment>
<dbReference type="Gene3D" id="3.40.1190.20">
    <property type="match status" value="1"/>
</dbReference>
<comment type="catalytic activity">
    <reaction evidence="15 17 19">
        <text>(6S)-NADHX + ADP = AMP + phosphate + NADH + H(+)</text>
        <dbReference type="Rhea" id="RHEA:32223"/>
        <dbReference type="ChEBI" id="CHEBI:15378"/>
        <dbReference type="ChEBI" id="CHEBI:43474"/>
        <dbReference type="ChEBI" id="CHEBI:57945"/>
        <dbReference type="ChEBI" id="CHEBI:64074"/>
        <dbReference type="ChEBI" id="CHEBI:456215"/>
        <dbReference type="ChEBI" id="CHEBI:456216"/>
        <dbReference type="EC" id="4.2.1.136"/>
    </reaction>
</comment>
<feature type="binding site" evidence="18">
    <location>
        <position position="126"/>
    </location>
    <ligand>
        <name>K(+)</name>
        <dbReference type="ChEBI" id="CHEBI:29103"/>
    </ligand>
</feature>
<dbReference type="PIRSF" id="PIRSF017184">
    <property type="entry name" value="Nnr"/>
    <property type="match status" value="1"/>
</dbReference>
<keyword evidence="10 17" id="KW-0520">NAD</keyword>
<comment type="function">
    <text evidence="14 19">Bifunctional enzyme that catalyzes the epimerization of the S- and R-forms of NAD(P)HX and the dehydration of the S-form of NAD(P)HX at the expense of ADP, which is converted to AMP. This allows the repair of both epimers of NAD(P)HX, a damaged form of NAD(P)H that is a result of enzymatic or heat-dependent hydration.</text>
</comment>
<comment type="catalytic activity">
    <reaction evidence="2 18 19">
        <text>(6R)-NADPHX = (6S)-NADPHX</text>
        <dbReference type="Rhea" id="RHEA:32227"/>
        <dbReference type="ChEBI" id="CHEBI:64076"/>
        <dbReference type="ChEBI" id="CHEBI:64077"/>
        <dbReference type="EC" id="5.1.99.6"/>
    </reaction>
</comment>
<comment type="function">
    <text evidence="18">Catalyzes the epimerization of the S- and R-forms of NAD(P)HX, a damaged form of NAD(P)H that is a result of enzymatic or heat-dependent hydration. This is a prerequisite for the S-specific NAD(P)H-hydrate dehydratase to allow the repair of both epimers of NAD(P)HX.</text>
</comment>
<evidence type="ECO:0000256" key="18">
    <source>
        <dbReference type="HAMAP-Rule" id="MF_01966"/>
    </source>
</evidence>
<keyword evidence="5 18" id="KW-0479">Metal-binding</keyword>
<dbReference type="InterPro" id="IPR029056">
    <property type="entry name" value="Ribokinase-like"/>
</dbReference>
<comment type="caution">
    <text evidence="22">The sequence shown here is derived from an EMBL/GenBank/DDBJ whole genome shotgun (WGS) entry which is preliminary data.</text>
</comment>
<dbReference type="GO" id="GO:0046496">
    <property type="term" value="P:nicotinamide nucleotide metabolic process"/>
    <property type="evidence" value="ECO:0007669"/>
    <property type="project" value="UniProtKB-UniRule"/>
</dbReference>
<dbReference type="CDD" id="cd01171">
    <property type="entry name" value="YXKO-related"/>
    <property type="match status" value="1"/>
</dbReference>
<evidence type="ECO:0000256" key="9">
    <source>
        <dbReference type="ARBA" id="ARBA00022958"/>
    </source>
</evidence>
<dbReference type="GO" id="GO:0110051">
    <property type="term" value="P:metabolite repair"/>
    <property type="evidence" value="ECO:0007669"/>
    <property type="project" value="TreeGrafter"/>
</dbReference>
<evidence type="ECO:0000259" key="20">
    <source>
        <dbReference type="PROSITE" id="PS51383"/>
    </source>
</evidence>
<keyword evidence="23" id="KW-1185">Reference proteome</keyword>
<comment type="similarity">
    <text evidence="3 19">In the N-terminal section; belongs to the NnrE/AIBP family.</text>
</comment>
<organism evidence="22 23">
    <name type="scientific">Mesohalobacter halotolerans</name>
    <dbReference type="NCBI Taxonomy" id="1883405"/>
    <lineage>
        <taxon>Bacteria</taxon>
        <taxon>Pseudomonadati</taxon>
        <taxon>Bacteroidota</taxon>
        <taxon>Flavobacteriia</taxon>
        <taxon>Flavobacteriales</taxon>
        <taxon>Flavobacteriaceae</taxon>
        <taxon>Mesohalobacter</taxon>
    </lineage>
</organism>
<proteinExistence type="inferred from homology"/>
<evidence type="ECO:0000256" key="7">
    <source>
        <dbReference type="ARBA" id="ARBA00022840"/>
    </source>
</evidence>
<keyword evidence="11 18" id="KW-0413">Isomerase</keyword>
<keyword evidence="13" id="KW-0511">Multifunctional enzyme</keyword>
<dbReference type="EMBL" id="SWMU01000002">
    <property type="protein sequence ID" value="TKS56678.1"/>
    <property type="molecule type" value="Genomic_DNA"/>
</dbReference>
<keyword evidence="9 18" id="KW-0630">Potassium</keyword>
<evidence type="ECO:0000313" key="22">
    <source>
        <dbReference type="EMBL" id="TKS56678.1"/>
    </source>
</evidence>
<dbReference type="HAMAP" id="MF_01965">
    <property type="entry name" value="NADHX_dehydratase"/>
    <property type="match status" value="1"/>
</dbReference>
<dbReference type="GO" id="GO:0005524">
    <property type="term" value="F:ATP binding"/>
    <property type="evidence" value="ECO:0007669"/>
    <property type="project" value="UniProtKB-UniRule"/>
</dbReference>
<evidence type="ECO:0000256" key="16">
    <source>
        <dbReference type="ARBA" id="ARBA00049209"/>
    </source>
</evidence>
<dbReference type="GO" id="GO:0052856">
    <property type="term" value="F:NAD(P)HX epimerase activity"/>
    <property type="evidence" value="ECO:0007669"/>
    <property type="project" value="UniProtKB-UniRule"/>
</dbReference>
<comment type="subunit">
    <text evidence="17">Homotetramer.</text>
</comment>
<feature type="binding site" evidence="18">
    <location>
        <begin position="57"/>
        <end position="61"/>
    </location>
    <ligand>
        <name>(6S)-NADPHX</name>
        <dbReference type="ChEBI" id="CHEBI:64076"/>
    </ligand>
</feature>
<dbReference type="HAMAP" id="MF_01966">
    <property type="entry name" value="NADHX_epimerase"/>
    <property type="match status" value="1"/>
</dbReference>
<evidence type="ECO:0000256" key="14">
    <source>
        <dbReference type="ARBA" id="ARBA00025153"/>
    </source>
</evidence>
<evidence type="ECO:0000256" key="2">
    <source>
        <dbReference type="ARBA" id="ARBA00000909"/>
    </source>
</evidence>
<evidence type="ECO:0000256" key="1">
    <source>
        <dbReference type="ARBA" id="ARBA00000013"/>
    </source>
</evidence>
<feature type="binding site" evidence="18">
    <location>
        <begin position="130"/>
        <end position="136"/>
    </location>
    <ligand>
        <name>(6S)-NADPHX</name>
        <dbReference type="ChEBI" id="CHEBI:64076"/>
    </ligand>
</feature>
<evidence type="ECO:0000256" key="12">
    <source>
        <dbReference type="ARBA" id="ARBA00023239"/>
    </source>
</evidence>
<feature type="domain" description="YjeF C-terminal" evidence="20">
    <location>
        <begin position="227"/>
        <end position="496"/>
    </location>
</feature>
<feature type="binding site" evidence="17">
    <location>
        <begin position="411"/>
        <end position="415"/>
    </location>
    <ligand>
        <name>AMP</name>
        <dbReference type="ChEBI" id="CHEBI:456215"/>
    </ligand>
</feature>
<dbReference type="Proteomes" id="UP000306552">
    <property type="component" value="Unassembled WGS sequence"/>
</dbReference>
<evidence type="ECO:0000313" key="23">
    <source>
        <dbReference type="Proteomes" id="UP000306552"/>
    </source>
</evidence>
<dbReference type="NCBIfam" id="TIGR00197">
    <property type="entry name" value="yjeF_nterm"/>
    <property type="match status" value="1"/>
</dbReference>
<dbReference type="RefSeq" id="WP_138931780.1">
    <property type="nucleotide sequence ID" value="NZ_SWMU01000002.1"/>
</dbReference>
<dbReference type="GO" id="GO:0046872">
    <property type="term" value="F:metal ion binding"/>
    <property type="evidence" value="ECO:0007669"/>
    <property type="project" value="UniProtKB-UniRule"/>
</dbReference>
<comment type="caution">
    <text evidence="17">Lacks conserved residue(s) required for the propagation of feature annotation.</text>
</comment>
<evidence type="ECO:0000256" key="3">
    <source>
        <dbReference type="ARBA" id="ARBA00006001"/>
    </source>
</evidence>
<evidence type="ECO:0000256" key="6">
    <source>
        <dbReference type="ARBA" id="ARBA00022741"/>
    </source>
</evidence>
<keyword evidence="8 17" id="KW-0521">NADP</keyword>
<dbReference type="Pfam" id="PF03853">
    <property type="entry name" value="YjeF_N"/>
    <property type="match status" value="1"/>
</dbReference>
<dbReference type="InterPro" id="IPR004443">
    <property type="entry name" value="YjeF_N_dom"/>
</dbReference>
<sequence>MKILTPSQLHKADQYTIEHQKISSWELMERASLAAVEKIKAILKAPKPVTVLAGSGNNGGDGLAIAFHLDQLGYEVEVLVLKYTTEYSKDCKINFDRLQAKTEIKVEEFTEDSNIESLNFKPVIIDAVFGIGLNRALPEFVEKVIKKANHAQALRIAIDVPSGLFLSKLTPPQSIVFEADYTLTFQCPKLNFFLPDYGNALGKIQVIDIGLDKSFINKLDSDFEFVNKKYIDGFYKVRHRFSHKGDYGHLLVAGGQYGIMGSVSLTAKAALKSGVGKVTVLSPQCGVEILQHSVPEAMVIPSDDIEQVSPKHLNFKPSNICIGMGLGQSKLAVKSLTYFIRLSKQPILIDADGLNILSKNKNLFEDLPDQSILTPHQGELKRLIGEWGDQYDKLDKMKKFSRQYNIILVSKDAYTFTVYDDQVYINSTGNSGLATAGSGDALAGIISSFLCQNYSPLESSILGVYIHGKAADFYTTSNSELSLTASDVINCLGKTL</sequence>
<dbReference type="PANTHER" id="PTHR12592">
    <property type="entry name" value="ATP-DEPENDENT (S)-NAD(P)H-HYDRATE DEHYDRATASE FAMILY MEMBER"/>
    <property type="match status" value="1"/>
</dbReference>
<dbReference type="GO" id="GO:0052855">
    <property type="term" value="F:ADP-dependent NAD(P)H-hydrate dehydratase activity"/>
    <property type="evidence" value="ECO:0007669"/>
    <property type="project" value="UniProtKB-UniRule"/>
</dbReference>
<keyword evidence="12 17" id="KW-0456">Lyase</keyword>
<comment type="similarity">
    <text evidence="18">Belongs to the NnrE/AIBP family.</text>
</comment>
<evidence type="ECO:0000256" key="17">
    <source>
        <dbReference type="HAMAP-Rule" id="MF_01965"/>
    </source>
</evidence>
<feature type="binding site" evidence="18">
    <location>
        <position position="159"/>
    </location>
    <ligand>
        <name>(6S)-NADPHX</name>
        <dbReference type="ChEBI" id="CHEBI:64076"/>
    </ligand>
</feature>
<evidence type="ECO:0000256" key="19">
    <source>
        <dbReference type="PIRNR" id="PIRNR017184"/>
    </source>
</evidence>
<dbReference type="EC" id="4.2.1.136" evidence="19"/>
<comment type="cofactor">
    <cofactor evidence="17">
        <name>Mg(2+)</name>
        <dbReference type="ChEBI" id="CHEBI:18420"/>
    </cofactor>
</comment>
<dbReference type="AlphaFoldDB" id="A0A4U5TTR0"/>
<gene>
    <name evidence="18" type="primary">nnrE</name>
    <name evidence="17" type="synonym">nnrD</name>
    <name evidence="22" type="ORF">FCN74_06515</name>
</gene>
<evidence type="ECO:0000256" key="5">
    <source>
        <dbReference type="ARBA" id="ARBA00022723"/>
    </source>
</evidence>
<evidence type="ECO:0000256" key="11">
    <source>
        <dbReference type="ARBA" id="ARBA00023235"/>
    </source>
</evidence>
<evidence type="ECO:0000256" key="10">
    <source>
        <dbReference type="ARBA" id="ARBA00023027"/>
    </source>
</evidence>
<dbReference type="Gene3D" id="3.40.50.10260">
    <property type="entry name" value="YjeF N-terminal domain"/>
    <property type="match status" value="1"/>
</dbReference>
<feature type="binding site" evidence="17">
    <location>
        <position position="440"/>
    </location>
    <ligand>
        <name>(6S)-NADPHX</name>
        <dbReference type="ChEBI" id="CHEBI:64076"/>
    </ligand>
</feature>
<dbReference type="PROSITE" id="PS51383">
    <property type="entry name" value="YJEF_C_3"/>
    <property type="match status" value="1"/>
</dbReference>
<dbReference type="OrthoDB" id="9806925at2"/>
<feature type="domain" description="YjeF N-terminal" evidence="21">
    <location>
        <begin position="9"/>
        <end position="217"/>
    </location>
</feature>
<feature type="binding site" evidence="18">
    <location>
        <position position="162"/>
    </location>
    <ligand>
        <name>K(+)</name>
        <dbReference type="ChEBI" id="CHEBI:29103"/>
    </ligand>
</feature>
<evidence type="ECO:0000256" key="4">
    <source>
        <dbReference type="ARBA" id="ARBA00009524"/>
    </source>
</evidence>
<dbReference type="EC" id="5.1.99.6" evidence="19"/>
<comment type="function">
    <text evidence="17">Catalyzes the dehydration of the S-form of NAD(P)HX at the expense of ADP, which is converted to AMP. Together with NAD(P)HX epimerase, which catalyzes the epimerization of the S- and R-forms, the enzyme allows the repair of both epimers of NAD(P)HX, a damaged form of NAD(P)H that is a result of enzymatic or heat-dependent hydration.</text>
</comment>
<dbReference type="SUPFAM" id="SSF64153">
    <property type="entry name" value="YjeF N-terminal domain-like"/>
    <property type="match status" value="1"/>
</dbReference>
<evidence type="ECO:0000256" key="8">
    <source>
        <dbReference type="ARBA" id="ARBA00022857"/>
    </source>
</evidence>
<keyword evidence="7 17" id="KW-0067">ATP-binding</keyword>
<dbReference type="SUPFAM" id="SSF53613">
    <property type="entry name" value="Ribokinase-like"/>
    <property type="match status" value="1"/>
</dbReference>
<dbReference type="InterPro" id="IPR030677">
    <property type="entry name" value="Nnr"/>
</dbReference>
<evidence type="ECO:0000259" key="21">
    <source>
        <dbReference type="PROSITE" id="PS51385"/>
    </source>
</evidence>
<dbReference type="PROSITE" id="PS51385">
    <property type="entry name" value="YJEF_N"/>
    <property type="match status" value="1"/>
</dbReference>
<keyword evidence="6 17" id="KW-0547">Nucleotide-binding</keyword>
<comment type="similarity">
    <text evidence="17">Belongs to the NnrD/CARKD family.</text>
</comment>